<keyword evidence="3" id="KW-1185">Reference proteome</keyword>
<dbReference type="AlphaFoldDB" id="A0A841J100"/>
<gene>
    <name evidence="2" type="ORF">FHS92_002129</name>
</gene>
<feature type="transmembrane region" description="Helical" evidence="1">
    <location>
        <begin position="59"/>
        <end position="91"/>
    </location>
</feature>
<keyword evidence="1" id="KW-0472">Membrane</keyword>
<reference evidence="2 3" key="1">
    <citation type="submission" date="2020-08" db="EMBL/GenBank/DDBJ databases">
        <title>Genomic Encyclopedia of Type Strains, Phase IV (KMG-IV): sequencing the most valuable type-strain genomes for metagenomic binning, comparative biology and taxonomic classification.</title>
        <authorList>
            <person name="Goeker M."/>
        </authorList>
    </citation>
    <scope>NUCLEOTIDE SEQUENCE [LARGE SCALE GENOMIC DNA]</scope>
    <source>
        <strain evidence="2 3">DSM 102255</strain>
    </source>
</reference>
<evidence type="ECO:0008006" key="4">
    <source>
        <dbReference type="Google" id="ProtNLM"/>
    </source>
</evidence>
<keyword evidence="1" id="KW-1133">Transmembrane helix</keyword>
<protein>
    <recommendedName>
        <fullName evidence="4">Zinc-ribbon domain-containing protein</fullName>
    </recommendedName>
</protein>
<accession>A0A841J100</accession>
<keyword evidence="1" id="KW-0812">Transmembrane</keyword>
<organism evidence="2 3">
    <name type="scientific">Sphingobium subterraneum</name>
    <dbReference type="NCBI Taxonomy" id="627688"/>
    <lineage>
        <taxon>Bacteria</taxon>
        <taxon>Pseudomonadati</taxon>
        <taxon>Pseudomonadota</taxon>
        <taxon>Alphaproteobacteria</taxon>
        <taxon>Sphingomonadales</taxon>
        <taxon>Sphingomonadaceae</taxon>
        <taxon>Sphingobium</taxon>
    </lineage>
</organism>
<dbReference type="EMBL" id="JACIJP010000003">
    <property type="protein sequence ID" value="MBB6124384.1"/>
    <property type="molecule type" value="Genomic_DNA"/>
</dbReference>
<sequence>MSSTCRSCNGAIADGSRFCPHCGAAVAATPSGQNAFSSAASDLMDVGRTLSKNPFAKKVAAGAAIGAAVAIPVPIIGWATGAVIGGGIVAYKHWTRR</sequence>
<dbReference type="Proteomes" id="UP000552700">
    <property type="component" value="Unassembled WGS sequence"/>
</dbReference>
<proteinExistence type="predicted"/>
<evidence type="ECO:0000313" key="2">
    <source>
        <dbReference type="EMBL" id="MBB6124384.1"/>
    </source>
</evidence>
<dbReference type="RefSeq" id="WP_184080984.1">
    <property type="nucleotide sequence ID" value="NZ_JACIJP010000003.1"/>
</dbReference>
<name>A0A841J100_9SPHN</name>
<comment type="caution">
    <text evidence="2">The sequence shown here is derived from an EMBL/GenBank/DDBJ whole genome shotgun (WGS) entry which is preliminary data.</text>
</comment>
<evidence type="ECO:0000256" key="1">
    <source>
        <dbReference type="SAM" id="Phobius"/>
    </source>
</evidence>
<evidence type="ECO:0000313" key="3">
    <source>
        <dbReference type="Proteomes" id="UP000552700"/>
    </source>
</evidence>